<protein>
    <recommendedName>
        <fullName evidence="4">Secreted protein</fullName>
    </recommendedName>
</protein>
<evidence type="ECO:0008006" key="4">
    <source>
        <dbReference type="Google" id="ProtNLM"/>
    </source>
</evidence>
<dbReference type="AlphaFoldDB" id="A0A378JPH2"/>
<feature type="signal peptide" evidence="1">
    <location>
        <begin position="1"/>
        <end position="37"/>
    </location>
</feature>
<keyword evidence="1" id="KW-0732">Signal</keyword>
<keyword evidence="3" id="KW-1185">Reference proteome</keyword>
<evidence type="ECO:0000256" key="1">
    <source>
        <dbReference type="SAM" id="SignalP"/>
    </source>
</evidence>
<dbReference type="Proteomes" id="UP000254794">
    <property type="component" value="Unassembled WGS sequence"/>
</dbReference>
<sequence length="156" mass="17670">MVSFVTMPFVFNTKGVIMKVKSLLLACCLGLLSTAYAENRHVHPKVEALKTEAVSAAKKAMAPGFCEIEIINNSYDNVTVYGRFDDGSSLAPFNVYSFEAPHYIDLYYYGYCHRDMYLDIVTFSGYHIYSGYTRSETTVRIVPYLKNQVKAEVRAK</sequence>
<accession>A0A378JPH2</accession>
<evidence type="ECO:0000313" key="3">
    <source>
        <dbReference type="Proteomes" id="UP000254794"/>
    </source>
</evidence>
<proteinExistence type="predicted"/>
<name>A0A378JPH2_9GAMM</name>
<feature type="chain" id="PRO_5016674045" description="Secreted protein" evidence="1">
    <location>
        <begin position="38"/>
        <end position="156"/>
    </location>
</feature>
<organism evidence="2 3">
    <name type="scientific">Legionella busanensis</name>
    <dbReference type="NCBI Taxonomy" id="190655"/>
    <lineage>
        <taxon>Bacteria</taxon>
        <taxon>Pseudomonadati</taxon>
        <taxon>Pseudomonadota</taxon>
        <taxon>Gammaproteobacteria</taxon>
        <taxon>Legionellales</taxon>
        <taxon>Legionellaceae</taxon>
        <taxon>Legionella</taxon>
    </lineage>
</organism>
<gene>
    <name evidence="2" type="ORF">NCTC13316_02287</name>
</gene>
<reference evidence="2 3" key="1">
    <citation type="submission" date="2018-06" db="EMBL/GenBank/DDBJ databases">
        <authorList>
            <consortium name="Pathogen Informatics"/>
            <person name="Doyle S."/>
        </authorList>
    </citation>
    <scope>NUCLEOTIDE SEQUENCE [LARGE SCALE GENOMIC DNA]</scope>
    <source>
        <strain evidence="2 3">NCTC13316</strain>
    </source>
</reference>
<evidence type="ECO:0000313" key="2">
    <source>
        <dbReference type="EMBL" id="STX52183.1"/>
    </source>
</evidence>
<dbReference type="EMBL" id="UGOD01000001">
    <property type="protein sequence ID" value="STX52183.1"/>
    <property type="molecule type" value="Genomic_DNA"/>
</dbReference>